<keyword evidence="5" id="KW-0130">Cell adhesion</keyword>
<feature type="region of interest" description="Disordered" evidence="8">
    <location>
        <begin position="186"/>
        <end position="254"/>
    </location>
</feature>
<dbReference type="Proteomes" id="UP000373149">
    <property type="component" value="Unassembled WGS sequence"/>
</dbReference>
<evidence type="ECO:0000256" key="5">
    <source>
        <dbReference type="ARBA" id="ARBA00022889"/>
    </source>
</evidence>
<evidence type="ECO:0000259" key="11">
    <source>
        <dbReference type="PROSITE" id="PS51884"/>
    </source>
</evidence>
<proteinExistence type="predicted"/>
<feature type="transmembrane region" description="Helical" evidence="9">
    <location>
        <begin position="258"/>
        <end position="277"/>
    </location>
</feature>
<evidence type="ECO:0000256" key="1">
    <source>
        <dbReference type="ARBA" id="ARBA00004191"/>
    </source>
</evidence>
<keyword evidence="9" id="KW-0472">Membrane</keyword>
<evidence type="ECO:0000256" key="4">
    <source>
        <dbReference type="ARBA" id="ARBA00022729"/>
    </source>
</evidence>
<keyword evidence="13" id="KW-1185">Reference proteome</keyword>
<evidence type="ECO:0000256" key="7">
    <source>
        <dbReference type="PROSITE-ProRule" id="PRU01232"/>
    </source>
</evidence>
<reference evidence="12 13" key="1">
    <citation type="submission" date="2019-09" db="EMBL/GenBank/DDBJ databases">
        <authorList>
            <person name="Duangmal K."/>
            <person name="Teo W.F.A."/>
            <person name="Lipun K."/>
        </authorList>
    </citation>
    <scope>NUCLEOTIDE SEQUENCE [LARGE SCALE GENOMIC DNA]</scope>
    <source>
        <strain evidence="12 13">K1PN6</strain>
    </source>
</reference>
<feature type="domain" description="Chaplin" evidence="11">
    <location>
        <begin position="31"/>
        <end position="71"/>
    </location>
</feature>
<accession>A0A5N8WRL9</accession>
<feature type="domain" description="Chaplin" evidence="11">
    <location>
        <begin position="145"/>
        <end position="185"/>
    </location>
</feature>
<keyword evidence="6 7" id="KW-0034">Amyloid</keyword>
<evidence type="ECO:0000256" key="10">
    <source>
        <dbReference type="SAM" id="SignalP"/>
    </source>
</evidence>
<comment type="caution">
    <text evidence="12">The sequence shown here is derived from an EMBL/GenBank/DDBJ whole genome shotgun (WGS) entry which is preliminary data.</text>
</comment>
<evidence type="ECO:0000256" key="9">
    <source>
        <dbReference type="SAM" id="Phobius"/>
    </source>
</evidence>
<feature type="chain" id="PRO_5024283785" evidence="10">
    <location>
        <begin position="21"/>
        <end position="286"/>
    </location>
</feature>
<dbReference type="Pfam" id="PF03777">
    <property type="entry name" value="ChpA-C"/>
    <property type="match status" value="2"/>
</dbReference>
<feature type="compositionally biased region" description="Low complexity" evidence="8">
    <location>
        <begin position="205"/>
        <end position="214"/>
    </location>
</feature>
<keyword evidence="9" id="KW-0812">Transmembrane</keyword>
<feature type="compositionally biased region" description="Basic and acidic residues" evidence="8">
    <location>
        <begin position="74"/>
        <end position="93"/>
    </location>
</feature>
<keyword evidence="2" id="KW-0134">Cell wall</keyword>
<dbReference type="AlphaFoldDB" id="A0A5N8WRL9"/>
<dbReference type="GO" id="GO:0007155">
    <property type="term" value="P:cell adhesion"/>
    <property type="evidence" value="ECO:0007669"/>
    <property type="project" value="UniProtKB-KW"/>
</dbReference>
<evidence type="ECO:0000313" key="12">
    <source>
        <dbReference type="EMBL" id="MPY49198.1"/>
    </source>
</evidence>
<organism evidence="12 13">
    <name type="scientific">Streptomyces acidicola</name>
    <dbReference type="NCBI Taxonomy" id="2596892"/>
    <lineage>
        <taxon>Bacteria</taxon>
        <taxon>Bacillati</taxon>
        <taxon>Actinomycetota</taxon>
        <taxon>Actinomycetes</taxon>
        <taxon>Kitasatosporales</taxon>
        <taxon>Streptomycetaceae</taxon>
        <taxon>Streptomyces</taxon>
    </lineage>
</organism>
<feature type="signal peptide" evidence="10">
    <location>
        <begin position="1"/>
        <end position="20"/>
    </location>
</feature>
<dbReference type="EMBL" id="VMNX01000031">
    <property type="protein sequence ID" value="MPY49198.1"/>
    <property type="molecule type" value="Genomic_DNA"/>
</dbReference>
<name>A0A5N8WRL9_9ACTN</name>
<keyword evidence="3" id="KW-0964">Secreted</keyword>
<protein>
    <submittedName>
        <fullName evidence="12">Chaplin</fullName>
    </submittedName>
</protein>
<gene>
    <name evidence="12" type="ORF">FPZ41_11670</name>
</gene>
<feature type="region of interest" description="Disordered" evidence="8">
    <location>
        <begin position="69"/>
        <end position="152"/>
    </location>
</feature>
<evidence type="ECO:0000256" key="2">
    <source>
        <dbReference type="ARBA" id="ARBA00022512"/>
    </source>
</evidence>
<evidence type="ECO:0000256" key="8">
    <source>
        <dbReference type="SAM" id="MobiDB-lite"/>
    </source>
</evidence>
<evidence type="ECO:0000256" key="6">
    <source>
        <dbReference type="ARBA" id="ARBA00023087"/>
    </source>
</evidence>
<feature type="compositionally biased region" description="Low complexity" evidence="8">
    <location>
        <begin position="108"/>
        <end position="119"/>
    </location>
</feature>
<dbReference type="InterPro" id="IPR005528">
    <property type="entry name" value="ChpA-H"/>
</dbReference>
<keyword evidence="4 10" id="KW-0732">Signal</keyword>
<keyword evidence="9" id="KW-1133">Transmembrane helix</keyword>
<sequence>MVAAAAATGILSLYNTSALADSNAKGVAEGSPGVLSGNTVQAPVHIPINVCGNTVEIVGVGNSAFGNSCANESNESKSRDASRHGASERDGGKGARGPESAARPASHGSTGTSGTSAERGASEERAASGSDKPSGASAVGETRNSPGVGSGNLVQVPVDMPVNACGNTVDVLAVLNSTFGNKCVNDAPPKGHANPPADHPDSPDVPDTPNTPDTPETPDKPRHQPPGTSRVTPPEPPTTPVGKPSVTPPSMAETGAEGVLAASAASAVLIAGGALLYRRSRAASHR</sequence>
<dbReference type="PROSITE" id="PS51884">
    <property type="entry name" value="CHAPLIN"/>
    <property type="match status" value="2"/>
</dbReference>
<evidence type="ECO:0000313" key="13">
    <source>
        <dbReference type="Proteomes" id="UP000373149"/>
    </source>
</evidence>
<comment type="subcellular location">
    <subcellularLocation>
        <location evidence="1">Secreted</location>
        <location evidence="1">Cell wall</location>
    </subcellularLocation>
</comment>
<evidence type="ECO:0000256" key="3">
    <source>
        <dbReference type="ARBA" id="ARBA00022525"/>
    </source>
</evidence>